<accession>A0A168GDY7</accession>
<keyword evidence="6" id="KW-1185">Reference proteome</keyword>
<proteinExistence type="predicted"/>
<feature type="compositionally biased region" description="Gly residues" evidence="2">
    <location>
        <begin position="483"/>
        <end position="494"/>
    </location>
</feature>
<dbReference type="VEuPathDB" id="FungiDB:MUCCIDRAFT_116325"/>
<dbReference type="AlphaFoldDB" id="A0A168GDY7"/>
<dbReference type="PROSITE" id="PS50158">
    <property type="entry name" value="ZF_CCHC"/>
    <property type="match status" value="1"/>
</dbReference>
<dbReference type="EMBL" id="AMYB01000015">
    <property type="protein sequence ID" value="OAC97595.1"/>
    <property type="molecule type" value="Genomic_DNA"/>
</dbReference>
<organism evidence="4 6">
    <name type="scientific">Mucor lusitanicus CBS 277.49</name>
    <dbReference type="NCBI Taxonomy" id="747725"/>
    <lineage>
        <taxon>Eukaryota</taxon>
        <taxon>Fungi</taxon>
        <taxon>Fungi incertae sedis</taxon>
        <taxon>Mucoromycota</taxon>
        <taxon>Mucoromycotina</taxon>
        <taxon>Mucoromycetes</taxon>
        <taxon>Mucorales</taxon>
        <taxon>Mucorineae</taxon>
        <taxon>Mucoraceae</taxon>
        <taxon>Mucor</taxon>
    </lineage>
</organism>
<evidence type="ECO:0000313" key="6">
    <source>
        <dbReference type="Proteomes" id="UP000077051"/>
    </source>
</evidence>
<feature type="region of interest" description="Disordered" evidence="2">
    <location>
        <begin position="448"/>
        <end position="516"/>
    </location>
</feature>
<dbReference type="SMART" id="SM00343">
    <property type="entry name" value="ZnF_C2HC"/>
    <property type="match status" value="2"/>
</dbReference>
<evidence type="ECO:0000313" key="4">
    <source>
        <dbReference type="EMBL" id="OAC97595.1"/>
    </source>
</evidence>
<dbReference type="InterPro" id="IPR036875">
    <property type="entry name" value="Znf_CCHC_sf"/>
</dbReference>
<dbReference type="VEuPathDB" id="FungiDB:MUCCIDRAFT_112330"/>
<reference evidence="4 6" key="1">
    <citation type="submission" date="2015-06" db="EMBL/GenBank/DDBJ databases">
        <title>Expansion of signal transduction pathways in fungi by whole-genome duplication.</title>
        <authorList>
            <consortium name="DOE Joint Genome Institute"/>
            <person name="Corrochano L.M."/>
            <person name="Kuo A."/>
            <person name="Marcet-Houben M."/>
            <person name="Polaino S."/>
            <person name="Salamov A."/>
            <person name="Villalobos J.M."/>
            <person name="Alvarez M.I."/>
            <person name="Avalos J."/>
            <person name="Benito E.P."/>
            <person name="Benoit I."/>
            <person name="Burger G."/>
            <person name="Camino L.P."/>
            <person name="Canovas D."/>
            <person name="Cerda-Olmedo E."/>
            <person name="Cheng J.-F."/>
            <person name="Dominguez A."/>
            <person name="Elias M."/>
            <person name="Eslava A.P."/>
            <person name="Glaser F."/>
            <person name="Grimwood J."/>
            <person name="Gutierrez G."/>
            <person name="Heitman J."/>
            <person name="Henrissat B."/>
            <person name="Iturriaga E.A."/>
            <person name="Lang B.F."/>
            <person name="Lavin J.L."/>
            <person name="Lee S."/>
            <person name="Li W."/>
            <person name="Lindquist E."/>
            <person name="Lopez-Garcia S."/>
            <person name="Luque E.M."/>
            <person name="Marcos A.T."/>
            <person name="Martin J."/>
            <person name="Mccluskey K."/>
            <person name="Medina H.R."/>
            <person name="Miralles-Duran A."/>
            <person name="Miyazaki A."/>
            <person name="Munoz-Torres E."/>
            <person name="Oguiza J.A."/>
            <person name="Ohm R."/>
            <person name="Olmedo M."/>
            <person name="Orejas M."/>
            <person name="Ortiz-Castellanos L."/>
            <person name="Pisabarro A.G."/>
            <person name="Rodriguez-Romero J."/>
            <person name="Ruiz-Herrera J."/>
            <person name="Ruiz-Vazquez R."/>
            <person name="Sanz C."/>
            <person name="Schackwitz W."/>
            <person name="Schmutz J."/>
            <person name="Shahriari M."/>
            <person name="Shelest E."/>
            <person name="Silva-Franco F."/>
            <person name="Soanes D."/>
            <person name="Syed K."/>
            <person name="Tagua V.G."/>
            <person name="Talbot N.J."/>
            <person name="Thon M."/>
            <person name="De Vries R.P."/>
            <person name="Wiebenga A."/>
            <person name="Yadav J.S."/>
            <person name="Braun E.L."/>
            <person name="Baker S."/>
            <person name="Garre V."/>
            <person name="Horwitz B."/>
            <person name="Torres-Martinez S."/>
            <person name="Idnurm A."/>
            <person name="Herrera-Estrella A."/>
            <person name="Gabaldon T."/>
            <person name="Grigoriev I.V."/>
        </authorList>
    </citation>
    <scope>NUCLEOTIDE SEQUENCE [LARGE SCALE GENOMIC DNA]</scope>
    <source>
        <strain evidence="4 6">CBS 277.49</strain>
    </source>
</reference>
<evidence type="ECO:0000259" key="3">
    <source>
        <dbReference type="PROSITE" id="PS50158"/>
    </source>
</evidence>
<name>A0A168GDY7_MUCCL</name>
<sequence>MSTNTTLTWAQRASDGAKLKFYQPTKRRSAEAAASSYPLVGSVLYEDDDLKGQILASKAMAIVQQALTSGSVLFSFRKGIFGDRVDAYKAIQVQVSPLVEFRPLSVYDEKNDGSLLIEAKFEEVEDAHKALNTGVTVDGVVYKAVHAKECKEFGELKHVQFTLMRIVKEPTFLIDLMDSLAHYGRVLQVKQFTRGGFFEGKFSVMLDTSVGYQVEGGEQKEAQPLDRMLYLSEFDCFVAATYKGAPPICHFCRHSGHIRDKCPELLKRRCYGCQKQGHMLRFCPEQKDQSASYTKKQKVAQPGVGSEAVEKARQDTEQVMDLIAKAKVGAGKEDFGEEDEELGSLVDEDESLQGVESVDASENDKSTMDMEDLQEEDHQVKSTIVDEDIEDDEIVLAGAAKRLDTVRSSAYSKYASNDVAMNMSVDSPEEMLKLTKLKEVSQRKRVEFNSNLKAGTGAGLKAYSGGDSSESGAGNNGLKSVGSGSGSGVSGSGGVKNNKTDGKQPSKTKQNARKGQ</sequence>
<dbReference type="EMBL" id="AMYB01000006">
    <property type="protein sequence ID" value="OAD00909.1"/>
    <property type="molecule type" value="Genomic_DNA"/>
</dbReference>
<dbReference type="Proteomes" id="UP000077051">
    <property type="component" value="Unassembled WGS sequence"/>
</dbReference>
<evidence type="ECO:0000256" key="2">
    <source>
        <dbReference type="SAM" id="MobiDB-lite"/>
    </source>
</evidence>
<feature type="domain" description="CCHC-type" evidence="3">
    <location>
        <begin position="268"/>
        <end position="285"/>
    </location>
</feature>
<evidence type="ECO:0000256" key="1">
    <source>
        <dbReference type="PROSITE-ProRule" id="PRU00047"/>
    </source>
</evidence>
<keyword evidence="1" id="KW-0863">Zinc-finger</keyword>
<gene>
    <name evidence="5" type="ORF">MUCCIDRAFT_112330</name>
    <name evidence="4" type="ORF">MUCCIDRAFT_116325</name>
</gene>
<dbReference type="GO" id="GO:0008270">
    <property type="term" value="F:zinc ion binding"/>
    <property type="evidence" value="ECO:0007669"/>
    <property type="project" value="UniProtKB-KW"/>
</dbReference>
<protein>
    <submittedName>
        <fullName evidence="4">CCHC-type zinc finger transcription factor</fullName>
    </submittedName>
</protein>
<dbReference type="SUPFAM" id="SSF57756">
    <property type="entry name" value="Retrovirus zinc finger-like domains"/>
    <property type="match status" value="1"/>
</dbReference>
<keyword evidence="1" id="KW-0479">Metal-binding</keyword>
<comment type="caution">
    <text evidence="4">The sequence shown here is derived from an EMBL/GenBank/DDBJ whole genome shotgun (WGS) entry which is preliminary data.</text>
</comment>
<dbReference type="InterPro" id="IPR001878">
    <property type="entry name" value="Znf_CCHC"/>
</dbReference>
<dbReference type="GO" id="GO:0003676">
    <property type="term" value="F:nucleic acid binding"/>
    <property type="evidence" value="ECO:0007669"/>
    <property type="project" value="InterPro"/>
</dbReference>
<evidence type="ECO:0000313" key="5">
    <source>
        <dbReference type="EMBL" id="OAD00909.1"/>
    </source>
</evidence>
<dbReference type="OrthoDB" id="2287714at2759"/>
<keyword evidence="1" id="KW-0862">Zinc</keyword>
<dbReference type="Gene3D" id="4.10.60.10">
    <property type="entry name" value="Zinc finger, CCHC-type"/>
    <property type="match status" value="1"/>
</dbReference>